<dbReference type="EMBL" id="CP013695">
    <property type="protein sequence ID" value="ALU31698.1"/>
    <property type="molecule type" value="Genomic_DNA"/>
</dbReference>
<dbReference type="AlphaFoldDB" id="A0A0U3FF83"/>
<evidence type="ECO:0000256" key="3">
    <source>
        <dbReference type="ARBA" id="ARBA00022989"/>
    </source>
</evidence>
<feature type="transmembrane region" description="Helical" evidence="5">
    <location>
        <begin position="66"/>
        <end position="85"/>
    </location>
</feature>
<dbReference type="OrthoDB" id="385103at2157"/>
<proteinExistence type="predicted"/>
<feature type="domain" description="ABC transmembrane type-2" evidence="6">
    <location>
        <begin position="25"/>
        <end position="272"/>
    </location>
</feature>
<comment type="subcellular location">
    <subcellularLocation>
        <location evidence="1">Membrane</location>
        <topology evidence="1">Multi-pass membrane protein</topology>
    </subcellularLocation>
</comment>
<keyword evidence="4 5" id="KW-0472">Membrane</keyword>
<evidence type="ECO:0000256" key="2">
    <source>
        <dbReference type="ARBA" id="ARBA00022692"/>
    </source>
</evidence>
<dbReference type="InterPro" id="IPR051784">
    <property type="entry name" value="Nod_factor_ABC_transporter"/>
</dbReference>
<evidence type="ECO:0000313" key="9">
    <source>
        <dbReference type="Proteomes" id="UP000060043"/>
    </source>
</evidence>
<feature type="transmembrane region" description="Helical" evidence="5">
    <location>
        <begin position="245"/>
        <end position="265"/>
    </location>
</feature>
<reference evidence="9 10" key="1">
    <citation type="submission" date="2015-12" db="EMBL/GenBank/DDBJ databases">
        <title>A stable core within a dynamic pangenome in Sulfolobus acidocaldarius.</title>
        <authorList>
            <person name="Anderson R."/>
            <person name="Kouris A."/>
            <person name="Seward C."/>
            <person name="Campbell K."/>
            <person name="Whitaker R."/>
        </authorList>
    </citation>
    <scope>NUCLEOTIDE SEQUENCE [LARGE SCALE GENOMIC DNA]</scope>
    <source>
        <strain evidence="7 10">GG12-C01-09</strain>
        <strain evidence="8 9">NG05B_CO5_07</strain>
    </source>
</reference>
<evidence type="ECO:0000259" key="6">
    <source>
        <dbReference type="PROSITE" id="PS51012"/>
    </source>
</evidence>
<protein>
    <recommendedName>
        <fullName evidence="6">ABC transmembrane type-2 domain-containing protein</fullName>
    </recommendedName>
</protein>
<evidence type="ECO:0000313" key="8">
    <source>
        <dbReference type="EMBL" id="ALU31698.1"/>
    </source>
</evidence>
<dbReference type="Proteomes" id="UP000060043">
    <property type="component" value="Chromosome"/>
</dbReference>
<keyword evidence="2 5" id="KW-0812">Transmembrane</keyword>
<keyword evidence="3 5" id="KW-1133">Transmembrane helix</keyword>
<organism evidence="7 10">
    <name type="scientific">Sulfolobus acidocaldarius</name>
    <dbReference type="NCBI Taxonomy" id="2285"/>
    <lineage>
        <taxon>Archaea</taxon>
        <taxon>Thermoproteota</taxon>
        <taxon>Thermoprotei</taxon>
        <taxon>Sulfolobales</taxon>
        <taxon>Sulfolobaceae</taxon>
        <taxon>Sulfolobus</taxon>
    </lineage>
</organism>
<dbReference type="GO" id="GO:0043190">
    <property type="term" value="C:ATP-binding cassette (ABC) transporter complex"/>
    <property type="evidence" value="ECO:0007669"/>
    <property type="project" value="InterPro"/>
</dbReference>
<evidence type="ECO:0000313" key="7">
    <source>
        <dbReference type="EMBL" id="ALU28971.1"/>
    </source>
</evidence>
<evidence type="ECO:0000256" key="5">
    <source>
        <dbReference type="SAM" id="Phobius"/>
    </source>
</evidence>
<gene>
    <name evidence="7" type="ORF">ATY89_02725</name>
    <name evidence="8" type="ORF">ATZ20_05750</name>
</gene>
<evidence type="ECO:0000313" key="10">
    <source>
        <dbReference type="Proteomes" id="UP000065473"/>
    </source>
</evidence>
<dbReference type="InterPro" id="IPR000412">
    <property type="entry name" value="ABC_2_transport"/>
</dbReference>
<name>A0A0U3FF83_9CREN</name>
<dbReference type="PANTHER" id="PTHR43229:SF3">
    <property type="entry name" value="ABC-TYPE MULTIDRUG TRANSPORT SYSTEM, PERMEASE COMPONENT"/>
    <property type="match status" value="1"/>
</dbReference>
<dbReference type="PANTHER" id="PTHR43229">
    <property type="entry name" value="NODULATION PROTEIN J"/>
    <property type="match status" value="1"/>
</dbReference>
<dbReference type="InterPro" id="IPR013525">
    <property type="entry name" value="ABC2_TM"/>
</dbReference>
<dbReference type="InterPro" id="IPR047817">
    <property type="entry name" value="ABC2_TM_bact-type"/>
</dbReference>
<accession>A0A0U3FF83</accession>
<dbReference type="Proteomes" id="UP000065473">
    <property type="component" value="Chromosome"/>
</dbReference>
<dbReference type="Pfam" id="PF01061">
    <property type="entry name" value="ABC2_membrane"/>
    <property type="match status" value="1"/>
</dbReference>
<dbReference type="EMBL" id="CP013694">
    <property type="protein sequence ID" value="ALU28971.1"/>
    <property type="molecule type" value="Genomic_DNA"/>
</dbReference>
<evidence type="ECO:0000256" key="1">
    <source>
        <dbReference type="ARBA" id="ARBA00004141"/>
    </source>
</evidence>
<feature type="transmembrane region" description="Helical" evidence="5">
    <location>
        <begin position="142"/>
        <end position="166"/>
    </location>
</feature>
<sequence>MKDIFKLLSLMILRRAKISLKTLKWALIIYLLQPILWILTLGISLNGVTSVTFLKQFNTSFLDFEIVGVPIIFALTIPLFGSFSSRLEFSNSTIYVVHLLSNRKIIYYFMGTDVIFYAIITFVNVLTVAGLSFILTSEGVNVIGLLAVLPLMLLGSLTSYSLGIIINSLFRNLSSPTSYLFSLIQVILILFSGVYYPLSYLPEYLRIIAFISPYSHLIALIRYILLGYNASDLNALWFYTLPYQVQVVLSISYVIVLGVILFILAGKRLVKGQGMVLL</sequence>
<dbReference type="PROSITE" id="PS51012">
    <property type="entry name" value="ABC_TM2"/>
    <property type="match status" value="1"/>
</dbReference>
<dbReference type="GO" id="GO:0140359">
    <property type="term" value="F:ABC-type transporter activity"/>
    <property type="evidence" value="ECO:0007669"/>
    <property type="project" value="InterPro"/>
</dbReference>
<feature type="transmembrane region" description="Helical" evidence="5">
    <location>
        <begin position="178"/>
        <end position="198"/>
    </location>
</feature>
<dbReference type="PRINTS" id="PR00164">
    <property type="entry name" value="ABC2TRNSPORT"/>
</dbReference>
<feature type="transmembrane region" description="Helical" evidence="5">
    <location>
        <begin position="105"/>
        <end position="135"/>
    </location>
</feature>
<feature type="transmembrane region" description="Helical" evidence="5">
    <location>
        <begin position="205"/>
        <end position="225"/>
    </location>
</feature>
<dbReference type="DNASU" id="3473268"/>
<dbReference type="GeneID" id="14551255"/>
<evidence type="ECO:0000256" key="4">
    <source>
        <dbReference type="ARBA" id="ARBA00023136"/>
    </source>
</evidence>
<dbReference type="RefSeq" id="WP_015385486.1">
    <property type="nucleotide sequence ID" value="NZ_BHWZ01000001.1"/>
</dbReference>
<feature type="transmembrane region" description="Helical" evidence="5">
    <location>
        <begin position="27"/>
        <end position="54"/>
    </location>
</feature>